<dbReference type="AlphaFoldDB" id="A0AAN9Y9T0"/>
<evidence type="ECO:0000313" key="1">
    <source>
        <dbReference type="EMBL" id="KAK7605583.1"/>
    </source>
</evidence>
<dbReference type="Proteomes" id="UP001367676">
    <property type="component" value="Unassembled WGS sequence"/>
</dbReference>
<protein>
    <submittedName>
        <fullName evidence="1">Uncharacterized protein</fullName>
    </submittedName>
</protein>
<organism evidence="1 2">
    <name type="scientific">Parthenolecanium corni</name>
    <dbReference type="NCBI Taxonomy" id="536013"/>
    <lineage>
        <taxon>Eukaryota</taxon>
        <taxon>Metazoa</taxon>
        <taxon>Ecdysozoa</taxon>
        <taxon>Arthropoda</taxon>
        <taxon>Hexapoda</taxon>
        <taxon>Insecta</taxon>
        <taxon>Pterygota</taxon>
        <taxon>Neoptera</taxon>
        <taxon>Paraneoptera</taxon>
        <taxon>Hemiptera</taxon>
        <taxon>Sternorrhyncha</taxon>
        <taxon>Coccoidea</taxon>
        <taxon>Coccidae</taxon>
        <taxon>Parthenolecanium</taxon>
    </lineage>
</organism>
<gene>
    <name evidence="1" type="ORF">V9T40_007441</name>
</gene>
<dbReference type="EMBL" id="JBBCAQ010000002">
    <property type="protein sequence ID" value="KAK7605583.1"/>
    <property type="molecule type" value="Genomic_DNA"/>
</dbReference>
<accession>A0AAN9Y9T0</accession>
<name>A0AAN9Y9T0_9HEMI</name>
<comment type="caution">
    <text evidence="1">The sequence shown here is derived from an EMBL/GenBank/DDBJ whole genome shotgun (WGS) entry which is preliminary data.</text>
</comment>
<keyword evidence="2" id="KW-1185">Reference proteome</keyword>
<proteinExistence type="predicted"/>
<reference evidence="1 2" key="1">
    <citation type="submission" date="2024-03" db="EMBL/GenBank/DDBJ databases">
        <title>Adaptation during the transition from Ophiocordyceps entomopathogen to insect associate is accompanied by gene loss and intensified selection.</title>
        <authorList>
            <person name="Ward C.M."/>
            <person name="Onetto C.A."/>
            <person name="Borneman A.R."/>
        </authorList>
    </citation>
    <scope>NUCLEOTIDE SEQUENCE [LARGE SCALE GENOMIC DNA]</scope>
    <source>
        <strain evidence="1">AWRI1</strain>
        <tissue evidence="1">Single Adult Female</tissue>
    </source>
</reference>
<evidence type="ECO:0000313" key="2">
    <source>
        <dbReference type="Proteomes" id="UP001367676"/>
    </source>
</evidence>
<sequence length="102" mass="11495">MSRICSFSHSLRLFRLAEQLDSRSWYSFPLAIAIKVTSHRIASHRMNSVRFGQGLSVTARGLKKPYRIIALVKVYRPPVDGAVCWETALIASNVRVYCAPSI</sequence>